<gene>
    <name evidence="4" type="ORF">GT712_11825</name>
    <name evidence="3" type="ORF">GT728_09170</name>
</gene>
<evidence type="ECO:0000313" key="3">
    <source>
        <dbReference type="EMBL" id="MZL33363.1"/>
    </source>
</evidence>
<dbReference type="AlphaFoldDB" id="A0A6L8XWZ8"/>
<dbReference type="Proteomes" id="UP000477285">
    <property type="component" value="Unassembled WGS sequence"/>
</dbReference>
<name>A0A6L8XWZ8_9FIRM</name>
<proteinExistence type="predicted"/>
<reference evidence="5 6" key="1">
    <citation type="journal article" date="2019" name="Nat. Med.">
        <title>A library of human gut bacterial isolates paired with longitudinal multiomics data enables mechanistic microbiome research.</title>
        <authorList>
            <person name="Poyet M."/>
            <person name="Groussin M."/>
            <person name="Gibbons S.M."/>
            <person name="Avila-Pacheco J."/>
            <person name="Jiang X."/>
            <person name="Kearney S.M."/>
            <person name="Perrotta A.R."/>
            <person name="Berdy B."/>
            <person name="Zhao S."/>
            <person name="Lieberman T.D."/>
            <person name="Swanson P.K."/>
            <person name="Smith M."/>
            <person name="Roesemann S."/>
            <person name="Alexander J.E."/>
            <person name="Rich S.A."/>
            <person name="Livny J."/>
            <person name="Vlamakis H."/>
            <person name="Clish C."/>
            <person name="Bullock K."/>
            <person name="Deik A."/>
            <person name="Scott J."/>
            <person name="Pierce K.A."/>
            <person name="Xavier R.J."/>
            <person name="Alm E.J."/>
        </authorList>
    </citation>
    <scope>NUCLEOTIDE SEQUENCE [LARGE SCALE GENOMIC DNA]</scope>
    <source>
        <strain evidence="3 6">BIOML-A1</strain>
        <strain evidence="4 5">BIOML-A12</strain>
    </source>
</reference>
<feature type="compositionally biased region" description="Low complexity" evidence="1">
    <location>
        <begin position="96"/>
        <end position="135"/>
    </location>
</feature>
<evidence type="ECO:0000256" key="1">
    <source>
        <dbReference type="SAM" id="MobiDB-lite"/>
    </source>
</evidence>
<protein>
    <submittedName>
        <fullName evidence="4">DUF4430 domain-containing protein</fullName>
    </submittedName>
</protein>
<feature type="region of interest" description="Disordered" evidence="1">
    <location>
        <begin position="68"/>
        <end position="138"/>
    </location>
</feature>
<dbReference type="InterPro" id="IPR027954">
    <property type="entry name" value="Transcobalamin-like_C"/>
</dbReference>
<dbReference type="Pfam" id="PF14478">
    <property type="entry name" value="DUF4430"/>
    <property type="match status" value="1"/>
</dbReference>
<evidence type="ECO:0000313" key="5">
    <source>
        <dbReference type="Proteomes" id="UP000477156"/>
    </source>
</evidence>
<evidence type="ECO:0000313" key="6">
    <source>
        <dbReference type="Proteomes" id="UP000477285"/>
    </source>
</evidence>
<dbReference type="EMBL" id="WWVF01000022">
    <property type="protein sequence ID" value="MZS89743.1"/>
    <property type="molecule type" value="Genomic_DNA"/>
</dbReference>
<feature type="domain" description="Transcobalamin-like C-terminal" evidence="2">
    <location>
        <begin position="185"/>
        <end position="262"/>
    </location>
</feature>
<dbReference type="Proteomes" id="UP000477156">
    <property type="component" value="Unassembled WGS sequence"/>
</dbReference>
<accession>A0A6L8XWZ8</accession>
<evidence type="ECO:0000313" key="4">
    <source>
        <dbReference type="EMBL" id="MZS89743.1"/>
    </source>
</evidence>
<dbReference type="EMBL" id="WWVQ01000018">
    <property type="protein sequence ID" value="MZL33363.1"/>
    <property type="molecule type" value="Genomic_DNA"/>
</dbReference>
<comment type="caution">
    <text evidence="4">The sequence shown here is derived from an EMBL/GenBank/DDBJ whole genome shotgun (WGS) entry which is preliminary data.</text>
</comment>
<feature type="compositionally biased region" description="Basic and acidic residues" evidence="1">
    <location>
        <begin position="83"/>
        <end position="95"/>
    </location>
</feature>
<dbReference type="Gene3D" id="2.170.130.30">
    <property type="match status" value="1"/>
</dbReference>
<organism evidence="4 5">
    <name type="scientific">Blautia wexlerae</name>
    <dbReference type="NCBI Taxonomy" id="418240"/>
    <lineage>
        <taxon>Bacteria</taxon>
        <taxon>Bacillati</taxon>
        <taxon>Bacillota</taxon>
        <taxon>Clostridia</taxon>
        <taxon>Lachnospirales</taxon>
        <taxon>Lachnospiraceae</taxon>
        <taxon>Blautia</taxon>
    </lineage>
</organism>
<sequence length="275" mass="30300">MNLAAPAKLTLNLKEKWDADKVLYCLEEDGKLYQLDTAKITTRETGKKKTERTTLTFNVTKTGGDFYLIGGSTTGESTDESDDKSKGTADNKDTQNGENSTGSSGGQSSTDGNTSSGQTDSSGDGTGNTDTSGGDDSSDTAMTCTFSIECSTILNNWDDLKESKAEFVPADGWILYPSEVEFYEGETVFDVLKRVCNQAGIQMESEWTPMYNSYYVSGINNLYEFDCGKDSGWMYCVNGWYPNYGCSKYTLEDGDTVEWRYTCNLGRDVGDQYYD</sequence>
<evidence type="ECO:0000259" key="2">
    <source>
        <dbReference type="Pfam" id="PF14478"/>
    </source>
</evidence>